<dbReference type="OrthoDB" id="3391501at2"/>
<keyword evidence="2" id="KW-1185">Reference proteome</keyword>
<dbReference type="EMBL" id="CP007128">
    <property type="protein sequence ID" value="AHG91564.1"/>
    <property type="molecule type" value="Genomic_DNA"/>
</dbReference>
<name>W0RKE2_9BACT</name>
<reference evidence="1 2" key="1">
    <citation type="journal article" date="2014" name="Genome Announc.">
        <title>Genome Sequence and Methylome of Soil Bacterium Gemmatirosa kalamazoonensis KBS708T, a Member of the Rarely Cultivated Gemmatimonadetes Phylum.</title>
        <authorList>
            <person name="Debruyn J.M."/>
            <person name="Radosevich M."/>
            <person name="Wommack K.E."/>
            <person name="Polson S.W."/>
            <person name="Hauser L.J."/>
            <person name="Fawaz M.N."/>
            <person name="Korlach J."/>
            <person name="Tsai Y.C."/>
        </authorList>
    </citation>
    <scope>NUCLEOTIDE SEQUENCE [LARGE SCALE GENOMIC DNA]</scope>
    <source>
        <strain evidence="1 2">KBS708</strain>
    </source>
</reference>
<dbReference type="HOGENOM" id="CLU_2287479_0_0_0"/>
<dbReference type="InterPro" id="IPR029032">
    <property type="entry name" value="AhpD-like"/>
</dbReference>
<dbReference type="InParanoid" id="W0RKE2"/>
<dbReference type="SUPFAM" id="SSF69118">
    <property type="entry name" value="AhpD-like"/>
    <property type="match status" value="1"/>
</dbReference>
<evidence type="ECO:0000313" key="1">
    <source>
        <dbReference type="EMBL" id="AHG91564.1"/>
    </source>
</evidence>
<gene>
    <name evidence="1" type="ORF">J421_4027</name>
</gene>
<dbReference type="AlphaFoldDB" id="W0RKE2"/>
<accession>W0RKE2</accession>
<dbReference type="Proteomes" id="UP000019151">
    <property type="component" value="Chromosome"/>
</dbReference>
<protein>
    <submittedName>
        <fullName evidence="1">Uncharacterized protein</fullName>
    </submittedName>
</protein>
<organism evidence="1 2">
    <name type="scientific">Gemmatirosa kalamazoonensis</name>
    <dbReference type="NCBI Taxonomy" id="861299"/>
    <lineage>
        <taxon>Bacteria</taxon>
        <taxon>Pseudomonadati</taxon>
        <taxon>Gemmatimonadota</taxon>
        <taxon>Gemmatimonadia</taxon>
        <taxon>Gemmatimonadales</taxon>
        <taxon>Gemmatimonadaceae</taxon>
        <taxon>Gemmatirosa</taxon>
    </lineage>
</organism>
<dbReference type="Gene3D" id="1.20.1290.10">
    <property type="entry name" value="AhpD-like"/>
    <property type="match status" value="1"/>
</dbReference>
<dbReference type="KEGG" id="gba:J421_4027"/>
<evidence type="ECO:0000313" key="2">
    <source>
        <dbReference type="Proteomes" id="UP000019151"/>
    </source>
</evidence>
<sequence length="101" mass="10772">MTSDPYAALRDEVIAGVLDGTGASAPALRRAAADRAREVLPADLRALVDKIHDHAYRVTDDDVARLRATYGDDPMFEIVVSAALGASRRRLLAGLDALDLA</sequence>
<proteinExistence type="predicted"/>
<dbReference type="RefSeq" id="WP_025413012.1">
    <property type="nucleotide sequence ID" value="NZ_CP007128.1"/>
</dbReference>
<dbReference type="STRING" id="861299.J421_4027"/>